<organism evidence="1 2">
    <name type="scientific">Racocetra persica</name>
    <dbReference type="NCBI Taxonomy" id="160502"/>
    <lineage>
        <taxon>Eukaryota</taxon>
        <taxon>Fungi</taxon>
        <taxon>Fungi incertae sedis</taxon>
        <taxon>Mucoromycota</taxon>
        <taxon>Glomeromycotina</taxon>
        <taxon>Glomeromycetes</taxon>
        <taxon>Diversisporales</taxon>
        <taxon>Gigasporaceae</taxon>
        <taxon>Racocetra</taxon>
    </lineage>
</organism>
<gene>
    <name evidence="1" type="ORF">RPERSI_LOCUS9904</name>
</gene>
<evidence type="ECO:0000313" key="1">
    <source>
        <dbReference type="EMBL" id="CAG8698554.1"/>
    </source>
</evidence>
<proteinExistence type="predicted"/>
<dbReference type="EMBL" id="CAJVQC010019116">
    <property type="protein sequence ID" value="CAG8698554.1"/>
    <property type="molecule type" value="Genomic_DNA"/>
</dbReference>
<evidence type="ECO:0000313" key="2">
    <source>
        <dbReference type="Proteomes" id="UP000789920"/>
    </source>
</evidence>
<keyword evidence="2" id="KW-1185">Reference proteome</keyword>
<protein>
    <submittedName>
        <fullName evidence="1">12432_t:CDS:1</fullName>
    </submittedName>
</protein>
<comment type="caution">
    <text evidence="1">The sequence shown here is derived from an EMBL/GenBank/DDBJ whole genome shotgun (WGS) entry which is preliminary data.</text>
</comment>
<dbReference type="Proteomes" id="UP000789920">
    <property type="component" value="Unassembled WGS sequence"/>
</dbReference>
<reference evidence="1" key="1">
    <citation type="submission" date="2021-06" db="EMBL/GenBank/DDBJ databases">
        <authorList>
            <person name="Kallberg Y."/>
            <person name="Tangrot J."/>
            <person name="Rosling A."/>
        </authorList>
    </citation>
    <scope>NUCLEOTIDE SEQUENCE</scope>
    <source>
        <strain evidence="1">MA461A</strain>
    </source>
</reference>
<name>A0ACA9PAL6_9GLOM</name>
<accession>A0ACA9PAL6</accession>
<sequence>MSIKSKGFENDIENKLPILEEIPEKSINTNDEKPTHILIEGDNYHALTCLNYTHKNKINVIYIDPPYNTGSDDFRYKDKRILNKYPDGSEVPKELMKDSGVIFISIDINELAQLKLLCDDIFGESNFVSLISIKVKDTAGLGQSNFIFDVAEAAHQELPVNYEILTEQYGSYNKMVIDFGQSKFIKEISREKFGSIKIYQCENYKVENTNKFTFKEYKKNRDKIFADYNPIFVVSWDTIKDEIPSVGLSYIEYVPARGRNTGNIPNASLHVEGGVYFTNGKKPLTLLQKLLGMFKIKNAIVLDFFAGSGTTGEAVMIQNEEDKLNRQFILVTNNDEVTNGKVQQIMTDVCYPRIKNVIKGYGNRNPLGNSVKYYKTSFVGENNILNANDKDKAQLAHNAGELLAIAENTLEQIEKNDY</sequence>